<sequence>MPDEWVAVAVMLGAGAVLATVRRAVGRWGAIEFADAREEQLTHRLAVRVQCALADALPAVRNEIRHGPNQTDETLLKRAEYHYRQNLPEATPCRVYRDGVRR</sequence>
<evidence type="ECO:0000313" key="1">
    <source>
        <dbReference type="EMBL" id="VTS01290.1"/>
    </source>
</evidence>
<proteinExistence type="predicted"/>
<dbReference type="EMBL" id="LR593886">
    <property type="protein sequence ID" value="VTS01290.1"/>
    <property type="molecule type" value="Genomic_DNA"/>
</dbReference>
<dbReference type="RefSeq" id="WP_162672411.1">
    <property type="nucleotide sequence ID" value="NZ_LR593886.1"/>
</dbReference>
<dbReference type="Proteomes" id="UP000464178">
    <property type="component" value="Chromosome"/>
</dbReference>
<name>A0A6P2DHC1_9BACT</name>
<organism evidence="1 2">
    <name type="scientific">Gemmata massiliana</name>
    <dbReference type="NCBI Taxonomy" id="1210884"/>
    <lineage>
        <taxon>Bacteria</taxon>
        <taxon>Pseudomonadati</taxon>
        <taxon>Planctomycetota</taxon>
        <taxon>Planctomycetia</taxon>
        <taxon>Gemmatales</taxon>
        <taxon>Gemmataceae</taxon>
        <taxon>Gemmata</taxon>
    </lineage>
</organism>
<keyword evidence="2" id="KW-1185">Reference proteome</keyword>
<reference evidence="1 2" key="1">
    <citation type="submission" date="2019-05" db="EMBL/GenBank/DDBJ databases">
        <authorList>
            <consortium name="Science for Life Laboratories"/>
        </authorList>
    </citation>
    <scope>NUCLEOTIDE SEQUENCE [LARGE SCALE GENOMIC DNA]</scope>
    <source>
        <strain evidence="1">Soil9</strain>
    </source>
</reference>
<evidence type="ECO:0000313" key="2">
    <source>
        <dbReference type="Proteomes" id="UP000464178"/>
    </source>
</evidence>
<accession>A0A6P2DHC1</accession>
<dbReference type="AlphaFoldDB" id="A0A6P2DHC1"/>
<protein>
    <submittedName>
        <fullName evidence="1">Uncharacterized protein</fullName>
    </submittedName>
</protein>
<gene>
    <name evidence="1" type="ORF">SOIL9_78990</name>
</gene>
<dbReference type="KEGG" id="gms:SOIL9_78990"/>